<keyword evidence="4" id="KW-1185">Reference proteome</keyword>
<reference evidence="3 4" key="1">
    <citation type="journal article" date="2011" name="J. Bacteriol.">
        <title>Draft genome sequence of Caloramator australicus strain RC3T, a thermoanaerobe from the Great Artesian Basin of Australia.</title>
        <authorList>
            <person name="Ogg C.D."/>
            <person name="Patel B.K.C."/>
        </authorList>
    </citation>
    <scope>NUCLEOTIDE SEQUENCE [LARGE SCALE GENOMIC DNA]</scope>
    <source>
        <strain evidence="3 4">RC3</strain>
    </source>
</reference>
<dbReference type="PANTHER" id="PTHR46115">
    <property type="entry name" value="THIOREDOXIN-LIKE PROTEIN 1"/>
    <property type="match status" value="1"/>
</dbReference>
<feature type="domain" description="Thioredoxin" evidence="2">
    <location>
        <begin position="1"/>
        <end position="104"/>
    </location>
</feature>
<evidence type="ECO:0000259" key="2">
    <source>
        <dbReference type="PROSITE" id="PS51352"/>
    </source>
</evidence>
<organism evidence="3 4">
    <name type="scientific">Caloramator australicus RC3</name>
    <dbReference type="NCBI Taxonomy" id="857293"/>
    <lineage>
        <taxon>Bacteria</taxon>
        <taxon>Bacillati</taxon>
        <taxon>Bacillota</taxon>
        <taxon>Clostridia</taxon>
        <taxon>Eubacteriales</taxon>
        <taxon>Clostridiaceae</taxon>
        <taxon>Caloramator</taxon>
    </lineage>
</organism>
<dbReference type="InterPro" id="IPR013766">
    <property type="entry name" value="Thioredoxin_domain"/>
</dbReference>
<name>G0V3N6_9CLOT</name>
<accession>G0V3N6</accession>
<dbReference type="AlphaFoldDB" id="G0V3N6"/>
<dbReference type="eggNOG" id="COG0526">
    <property type="taxonomic scope" value="Bacteria"/>
</dbReference>
<sequence length="108" mass="12409">MLILNSNNEIKDFISSNQMAILYFTVEGCNVCKVLLPKIEEMLQKYPNVKLAKIDVSKTLEAAGAYSVFAYPTILLYIEGKEYARESRYVSVEGFEETIKKYYNLLFS</sequence>
<dbReference type="CDD" id="cd02947">
    <property type="entry name" value="TRX_family"/>
    <property type="match status" value="1"/>
</dbReference>
<dbReference type="STRING" id="857293.CAAU_0076"/>
<dbReference type="EMBL" id="CAKP01000001">
    <property type="protein sequence ID" value="CCC57726.1"/>
    <property type="molecule type" value="Genomic_DNA"/>
</dbReference>
<protein>
    <submittedName>
        <fullName evidence="3">Thioredoxin</fullName>
    </submittedName>
</protein>
<dbReference type="InterPro" id="IPR036249">
    <property type="entry name" value="Thioredoxin-like_sf"/>
</dbReference>
<dbReference type="PROSITE" id="PS51352">
    <property type="entry name" value="THIOREDOXIN_2"/>
    <property type="match status" value="1"/>
</dbReference>
<proteinExistence type="predicted"/>
<evidence type="ECO:0000313" key="4">
    <source>
        <dbReference type="Proteomes" id="UP000007652"/>
    </source>
</evidence>
<dbReference type="SUPFAM" id="SSF52833">
    <property type="entry name" value="Thioredoxin-like"/>
    <property type="match status" value="1"/>
</dbReference>
<keyword evidence="1" id="KW-1015">Disulfide bond</keyword>
<dbReference type="OrthoDB" id="411356at2"/>
<evidence type="ECO:0000256" key="1">
    <source>
        <dbReference type="ARBA" id="ARBA00023157"/>
    </source>
</evidence>
<evidence type="ECO:0000313" key="3">
    <source>
        <dbReference type="EMBL" id="CCC57726.1"/>
    </source>
</evidence>
<dbReference type="Proteomes" id="UP000007652">
    <property type="component" value="Unassembled WGS sequence"/>
</dbReference>
<gene>
    <name evidence="3" type="ORF">CAAU_0076</name>
</gene>
<dbReference type="Gene3D" id="3.40.30.10">
    <property type="entry name" value="Glutaredoxin"/>
    <property type="match status" value="1"/>
</dbReference>
<dbReference type="RefSeq" id="WP_008907449.1">
    <property type="nucleotide sequence ID" value="NZ_CAKP01000001.1"/>
</dbReference>
<dbReference type="Pfam" id="PF00085">
    <property type="entry name" value="Thioredoxin"/>
    <property type="match status" value="1"/>
</dbReference>
<comment type="caution">
    <text evidence="3">The sequence shown here is derived from an EMBL/GenBank/DDBJ whole genome shotgun (WGS) entry which is preliminary data.</text>
</comment>